<dbReference type="EMBL" id="MT142633">
    <property type="protein sequence ID" value="QJA86400.1"/>
    <property type="molecule type" value="Genomic_DNA"/>
</dbReference>
<proteinExistence type="predicted"/>
<gene>
    <name evidence="2" type="ORF">MM415B02084_0003</name>
    <name evidence="1" type="ORF">TM448A02638_0004</name>
</gene>
<accession>A0A6H1ZWP6</accession>
<organism evidence="1">
    <name type="scientific">viral metagenome</name>
    <dbReference type="NCBI Taxonomy" id="1070528"/>
    <lineage>
        <taxon>unclassified sequences</taxon>
        <taxon>metagenomes</taxon>
        <taxon>organismal metagenomes</taxon>
    </lineage>
</organism>
<sequence length="63" mass="7033">MKPIKLGPTLVATFDGECVELSQGGSSIILYTDDLRTLVAYIPKVLAIMPPIREMDKYSYKEL</sequence>
<protein>
    <submittedName>
        <fullName evidence="1">Uncharacterized protein</fullName>
    </submittedName>
</protein>
<evidence type="ECO:0000313" key="2">
    <source>
        <dbReference type="EMBL" id="QJA86400.1"/>
    </source>
</evidence>
<dbReference type="EMBL" id="MT144333">
    <property type="protein sequence ID" value="QJA52353.1"/>
    <property type="molecule type" value="Genomic_DNA"/>
</dbReference>
<evidence type="ECO:0000313" key="1">
    <source>
        <dbReference type="EMBL" id="QJA52353.1"/>
    </source>
</evidence>
<name>A0A6H1ZWP6_9ZZZZ</name>
<dbReference type="AlphaFoldDB" id="A0A6H1ZWP6"/>
<reference evidence="1" key="1">
    <citation type="submission" date="2020-03" db="EMBL/GenBank/DDBJ databases">
        <title>The deep terrestrial virosphere.</title>
        <authorList>
            <person name="Holmfeldt K."/>
            <person name="Nilsson E."/>
            <person name="Simone D."/>
            <person name="Lopez-Fernandez M."/>
            <person name="Wu X."/>
            <person name="de Brujin I."/>
            <person name="Lundin D."/>
            <person name="Andersson A."/>
            <person name="Bertilsson S."/>
            <person name="Dopson M."/>
        </authorList>
    </citation>
    <scope>NUCLEOTIDE SEQUENCE</scope>
    <source>
        <strain evidence="2">MM415B02084</strain>
        <strain evidence="1">TM448A02638</strain>
    </source>
</reference>